<name>A0A6I2FB82_9MICO</name>
<dbReference type="CDD" id="cd00770">
    <property type="entry name" value="SerRS_core"/>
    <property type="match status" value="1"/>
</dbReference>
<dbReference type="EC" id="6.1.1.11" evidence="6"/>
<feature type="binding site" evidence="8">
    <location>
        <begin position="274"/>
        <end position="277"/>
    </location>
    <ligand>
        <name>ATP</name>
        <dbReference type="ChEBI" id="CHEBI:30616"/>
    </ligand>
</feature>
<feature type="binding site" evidence="6">
    <location>
        <position position="380"/>
    </location>
    <ligand>
        <name>L-serine</name>
        <dbReference type="ChEBI" id="CHEBI:33384"/>
    </ligand>
</feature>
<evidence type="ECO:0000259" key="9">
    <source>
        <dbReference type="PROSITE" id="PS50862"/>
    </source>
</evidence>
<dbReference type="GO" id="GO:0005524">
    <property type="term" value="F:ATP binding"/>
    <property type="evidence" value="ECO:0007669"/>
    <property type="project" value="UniProtKB-UniRule"/>
</dbReference>
<dbReference type="EMBL" id="WJIF01000003">
    <property type="protein sequence ID" value="MRG59696.1"/>
    <property type="molecule type" value="Genomic_DNA"/>
</dbReference>
<comment type="pathway">
    <text evidence="6">Aminoacyl-tRNA biosynthesis; selenocysteinyl-tRNA(Sec) biosynthesis; L-seryl-tRNA(Sec) from L-serine and tRNA(Sec): step 1/1.</text>
</comment>
<comment type="subunit">
    <text evidence="6">Homodimer. The tRNA molecule binds across the dimer.</text>
</comment>
<comment type="subcellular location">
    <subcellularLocation>
        <location evidence="6">Cytoplasm</location>
    </subcellularLocation>
</comment>
<feature type="binding site" evidence="6 7">
    <location>
        <position position="281"/>
    </location>
    <ligand>
        <name>L-serine</name>
        <dbReference type="ChEBI" id="CHEBI:33384"/>
    </ligand>
</feature>
<accession>A0A6I2FB82</accession>
<keyword evidence="2 6" id="KW-0547">Nucleotide-binding</keyword>
<feature type="binding site" evidence="7">
    <location>
        <position position="378"/>
    </location>
    <ligand>
        <name>L-serine</name>
        <dbReference type="ChEBI" id="CHEBI:33384"/>
    </ligand>
</feature>
<comment type="similarity">
    <text evidence="6">Belongs to the class-II aminoacyl-tRNA synthetase family. Type-1 seryl-tRNA synthetase subfamily.</text>
</comment>
<comment type="catalytic activity">
    <reaction evidence="6">
        <text>tRNA(Ser) + L-serine + ATP = L-seryl-tRNA(Ser) + AMP + diphosphate + H(+)</text>
        <dbReference type="Rhea" id="RHEA:12292"/>
        <dbReference type="Rhea" id="RHEA-COMP:9669"/>
        <dbReference type="Rhea" id="RHEA-COMP:9703"/>
        <dbReference type="ChEBI" id="CHEBI:15378"/>
        <dbReference type="ChEBI" id="CHEBI:30616"/>
        <dbReference type="ChEBI" id="CHEBI:33019"/>
        <dbReference type="ChEBI" id="CHEBI:33384"/>
        <dbReference type="ChEBI" id="CHEBI:78442"/>
        <dbReference type="ChEBI" id="CHEBI:78533"/>
        <dbReference type="ChEBI" id="CHEBI:456215"/>
        <dbReference type="EC" id="6.1.1.11"/>
    </reaction>
</comment>
<dbReference type="GO" id="GO:0006434">
    <property type="term" value="P:seryl-tRNA aminoacylation"/>
    <property type="evidence" value="ECO:0007669"/>
    <property type="project" value="UniProtKB-UniRule"/>
</dbReference>
<dbReference type="InterPro" id="IPR015866">
    <property type="entry name" value="Ser-tRNA-synth_1_N"/>
</dbReference>
<dbReference type="AlphaFoldDB" id="A0A6I2FB82"/>
<evidence type="ECO:0000256" key="7">
    <source>
        <dbReference type="PIRSR" id="PIRSR001529-1"/>
    </source>
</evidence>
<feature type="site" description="Important for serine binding" evidence="7">
    <location>
        <position position="380"/>
    </location>
</feature>
<feature type="binding site" evidence="7">
    <location>
        <position position="227"/>
    </location>
    <ligand>
        <name>L-serine</name>
        <dbReference type="ChEBI" id="CHEBI:33384"/>
    </ligand>
</feature>
<evidence type="ECO:0000256" key="5">
    <source>
        <dbReference type="ARBA" id="ARBA00023146"/>
    </source>
</evidence>
<dbReference type="GO" id="GO:0016260">
    <property type="term" value="P:selenocysteine biosynthetic process"/>
    <property type="evidence" value="ECO:0007669"/>
    <property type="project" value="UniProtKB-UniRule"/>
</dbReference>
<comment type="catalytic activity">
    <reaction evidence="6">
        <text>tRNA(Sec) + L-serine + ATP = L-seryl-tRNA(Sec) + AMP + diphosphate + H(+)</text>
        <dbReference type="Rhea" id="RHEA:42580"/>
        <dbReference type="Rhea" id="RHEA-COMP:9742"/>
        <dbReference type="Rhea" id="RHEA-COMP:10128"/>
        <dbReference type="ChEBI" id="CHEBI:15378"/>
        <dbReference type="ChEBI" id="CHEBI:30616"/>
        <dbReference type="ChEBI" id="CHEBI:33019"/>
        <dbReference type="ChEBI" id="CHEBI:33384"/>
        <dbReference type="ChEBI" id="CHEBI:78442"/>
        <dbReference type="ChEBI" id="CHEBI:78533"/>
        <dbReference type="ChEBI" id="CHEBI:456215"/>
        <dbReference type="EC" id="6.1.1.11"/>
    </reaction>
</comment>
<dbReference type="InterPro" id="IPR042103">
    <property type="entry name" value="SerRS_1_N_sf"/>
</dbReference>
<dbReference type="PRINTS" id="PR00981">
    <property type="entry name" value="TRNASYNTHSER"/>
</dbReference>
<evidence type="ECO:0000256" key="8">
    <source>
        <dbReference type="PIRSR" id="PIRSR001529-2"/>
    </source>
</evidence>
<dbReference type="GO" id="GO:0005737">
    <property type="term" value="C:cytoplasm"/>
    <property type="evidence" value="ECO:0007669"/>
    <property type="project" value="UniProtKB-SubCell"/>
</dbReference>
<dbReference type="SUPFAM" id="SSF55681">
    <property type="entry name" value="Class II aaRS and biotin synthetases"/>
    <property type="match status" value="1"/>
</dbReference>
<feature type="binding site" evidence="6 8">
    <location>
        <begin position="258"/>
        <end position="260"/>
    </location>
    <ligand>
        <name>ATP</name>
        <dbReference type="ChEBI" id="CHEBI:30616"/>
    </ligand>
</feature>
<dbReference type="PROSITE" id="PS50862">
    <property type="entry name" value="AA_TRNA_LIGASE_II"/>
    <property type="match status" value="1"/>
</dbReference>
<evidence type="ECO:0000256" key="3">
    <source>
        <dbReference type="ARBA" id="ARBA00022840"/>
    </source>
</evidence>
<feature type="binding site" evidence="6">
    <location>
        <position position="274"/>
    </location>
    <ligand>
        <name>ATP</name>
        <dbReference type="ChEBI" id="CHEBI:30616"/>
    </ligand>
</feature>
<evidence type="ECO:0000256" key="1">
    <source>
        <dbReference type="ARBA" id="ARBA00022598"/>
    </source>
</evidence>
<dbReference type="HAMAP" id="MF_00176">
    <property type="entry name" value="Ser_tRNA_synth_type1"/>
    <property type="match status" value="1"/>
</dbReference>
<dbReference type="GO" id="GO:0004828">
    <property type="term" value="F:serine-tRNA ligase activity"/>
    <property type="evidence" value="ECO:0007669"/>
    <property type="project" value="UniProtKB-UniRule"/>
</dbReference>
<dbReference type="PIRSF" id="PIRSF001529">
    <property type="entry name" value="Ser-tRNA-synth_IIa"/>
    <property type="match status" value="1"/>
</dbReference>
<dbReference type="Proteomes" id="UP000431080">
    <property type="component" value="Unassembled WGS sequence"/>
</dbReference>
<protein>
    <recommendedName>
        <fullName evidence="6">Serine--tRNA ligase</fullName>
        <ecNumber evidence="6">6.1.1.11</ecNumber>
    </recommendedName>
    <alternativeName>
        <fullName evidence="6">Seryl-tRNA synthetase</fullName>
        <shortName evidence="6">SerRS</shortName>
    </alternativeName>
    <alternativeName>
        <fullName evidence="6">Seryl-tRNA(Ser/Sec) synthetase</fullName>
    </alternativeName>
</protein>
<dbReference type="InterPro" id="IPR006195">
    <property type="entry name" value="aa-tRNA-synth_II"/>
</dbReference>
<dbReference type="InterPro" id="IPR002314">
    <property type="entry name" value="aa-tRNA-synt_IIb"/>
</dbReference>
<dbReference type="Pfam" id="PF00587">
    <property type="entry name" value="tRNA-synt_2b"/>
    <property type="match status" value="1"/>
</dbReference>
<dbReference type="UniPathway" id="UPA00906">
    <property type="reaction ID" value="UER00895"/>
</dbReference>
<dbReference type="SUPFAM" id="SSF46589">
    <property type="entry name" value="tRNA-binding arm"/>
    <property type="match status" value="1"/>
</dbReference>
<comment type="caution">
    <text evidence="10">The sequence shown here is derived from an EMBL/GenBank/DDBJ whole genome shotgun (WGS) entry which is preliminary data.</text>
</comment>
<comment type="function">
    <text evidence="6">Catalyzes the attachment of serine to tRNA(Ser). Is also able to aminoacylate tRNA(Sec) with serine, to form the misacylated tRNA L-seryl-tRNA(Sec), which will be further converted into selenocysteinyl-tRNA(Sec).</text>
</comment>
<dbReference type="PANTHER" id="PTHR11778">
    <property type="entry name" value="SERYL-TRNA SYNTHETASE"/>
    <property type="match status" value="1"/>
</dbReference>
<feature type="domain" description="Aminoacyl-transfer RNA synthetases class-II family profile" evidence="9">
    <location>
        <begin position="136"/>
        <end position="404"/>
    </location>
</feature>
<organism evidence="10 11">
    <name type="scientific">Agromyces agglutinans</name>
    <dbReference type="NCBI Taxonomy" id="2662258"/>
    <lineage>
        <taxon>Bacteria</taxon>
        <taxon>Bacillati</taxon>
        <taxon>Actinomycetota</taxon>
        <taxon>Actinomycetes</taxon>
        <taxon>Micrococcales</taxon>
        <taxon>Microbacteriaceae</taxon>
        <taxon>Agromyces</taxon>
    </lineage>
</organism>
<dbReference type="InterPro" id="IPR010978">
    <property type="entry name" value="tRNA-bd_arm"/>
</dbReference>
<keyword evidence="5 6" id="KW-0030">Aminoacyl-tRNA synthetase</keyword>
<dbReference type="NCBIfam" id="TIGR00414">
    <property type="entry name" value="serS"/>
    <property type="match status" value="1"/>
</dbReference>
<keyword evidence="3 6" id="KW-0067">ATP-binding</keyword>
<dbReference type="Gene3D" id="1.10.287.40">
    <property type="entry name" value="Serine-tRNA synthetase, tRNA binding domain"/>
    <property type="match status" value="1"/>
</dbReference>
<dbReference type="RefSeq" id="WP_312854993.1">
    <property type="nucleotide sequence ID" value="NZ_WJIF01000003.1"/>
</dbReference>
<feature type="binding site" evidence="7">
    <location>
        <position position="258"/>
    </location>
    <ligand>
        <name>L-serine</name>
        <dbReference type="ChEBI" id="CHEBI:33384"/>
    </ligand>
</feature>
<dbReference type="InterPro" id="IPR033729">
    <property type="entry name" value="SerRS_core"/>
</dbReference>
<proteinExistence type="inferred from homology"/>
<evidence type="ECO:0000256" key="2">
    <source>
        <dbReference type="ARBA" id="ARBA00022741"/>
    </source>
</evidence>
<sequence>MIDPVLLRENPDLVKRSQELRGESTALVDEAVEADAARRAAITAFESLRAEQNAFGKQVAKAPKDEKAALVAAAQTLAASVKDAGQRASEAEAEFTAAVQRLGNVVIDGVPAGGEDDYVVLREVGGVPTFDFEPRDHLAIGELLDAIDMARGAKVSGARFHYLKGVGARLELALMTMGLDRAIAAGFTPLITPTLVRPEIMQGTGFLGAHAEEVYHLPADDLYLTGTSEVALAGYHQGEILDVSNGPLRYAGWSTCYRREAGSHGKDTRGIIRVHQFNKLEMFSYIDPADAEAEHERMLGWQEEMLQALGLSYRVIDTAAGDLGSSAARKYDVEAWVPTQGAYRELTSTSNCTTFQARRLDIRHRGEGGKTAPVATLNGTLATTRWIVAILETHQQADGSVAVPEALRGYLGGLEVLEPIA</sequence>
<feature type="binding site" evidence="6 8">
    <location>
        <begin position="345"/>
        <end position="348"/>
    </location>
    <ligand>
        <name>ATP</name>
        <dbReference type="ChEBI" id="CHEBI:30616"/>
    </ligand>
</feature>
<keyword evidence="1 6" id="KW-0436">Ligase</keyword>
<dbReference type="InterPro" id="IPR002317">
    <property type="entry name" value="Ser-tRNA-ligase_type_1"/>
</dbReference>
<comment type="domain">
    <text evidence="6">Consists of two distinct domains, a catalytic core and a N-terminal extension that is involved in tRNA binding.</text>
</comment>
<feature type="binding site" evidence="6">
    <location>
        <begin position="227"/>
        <end position="229"/>
    </location>
    <ligand>
        <name>L-serine</name>
        <dbReference type="ChEBI" id="CHEBI:33384"/>
    </ligand>
</feature>
<reference evidence="10 11" key="1">
    <citation type="submission" date="2019-10" db="EMBL/GenBank/DDBJ databases">
        <authorList>
            <person name="Nie G."/>
            <person name="Ming H."/>
            <person name="Yi B."/>
        </authorList>
    </citation>
    <scope>NUCLEOTIDE SEQUENCE [LARGE SCALE GENOMIC DNA]</scope>
    <source>
        <strain evidence="10 11">CFH 90414</strain>
    </source>
</reference>
<evidence type="ECO:0000313" key="10">
    <source>
        <dbReference type="EMBL" id="MRG59696.1"/>
    </source>
</evidence>
<dbReference type="Gene3D" id="3.30.930.10">
    <property type="entry name" value="Bira Bifunctional Protein, Domain 2"/>
    <property type="match status" value="1"/>
</dbReference>
<evidence type="ECO:0000256" key="6">
    <source>
        <dbReference type="HAMAP-Rule" id="MF_00176"/>
    </source>
</evidence>
<dbReference type="InterPro" id="IPR045864">
    <property type="entry name" value="aa-tRNA-synth_II/BPL/LPL"/>
</dbReference>
<dbReference type="Pfam" id="PF02403">
    <property type="entry name" value="Seryl_tRNA_N"/>
    <property type="match status" value="1"/>
</dbReference>
<evidence type="ECO:0000256" key="4">
    <source>
        <dbReference type="ARBA" id="ARBA00022917"/>
    </source>
</evidence>
<keyword evidence="4 6" id="KW-0648">Protein biosynthesis</keyword>
<evidence type="ECO:0000313" key="11">
    <source>
        <dbReference type="Proteomes" id="UP000431080"/>
    </source>
</evidence>
<gene>
    <name evidence="6 10" type="primary">serS</name>
    <name evidence="10" type="ORF">GE115_07410</name>
</gene>
<keyword evidence="6" id="KW-0963">Cytoplasm</keyword>
<keyword evidence="11" id="KW-1185">Reference proteome</keyword>